<dbReference type="InterPro" id="IPR014756">
    <property type="entry name" value="Ig_E-set"/>
</dbReference>
<dbReference type="Proteomes" id="UP000613002">
    <property type="component" value="Unassembled WGS sequence"/>
</dbReference>
<keyword evidence="3" id="KW-1185">Reference proteome</keyword>
<name>A0AA89NPT3_9BACL</name>
<evidence type="ECO:0000313" key="2">
    <source>
        <dbReference type="EMBL" id="MBB3869854.1"/>
    </source>
</evidence>
<reference evidence="2 3" key="1">
    <citation type="submission" date="2020-08" db="EMBL/GenBank/DDBJ databases">
        <title>Genomic Encyclopedia of Type Strains, Phase IV (KMG-IV): sequencing the most valuable type-strain genomes for metagenomic binning, comparative biology and taxonomic classification.</title>
        <authorList>
            <person name="Goeker M."/>
        </authorList>
    </citation>
    <scope>NUCLEOTIDE SEQUENCE [LARGE SCALE GENOMIC DNA]</scope>
    <source>
        <strain evidence="2 3">DSM 14590</strain>
    </source>
</reference>
<dbReference type="SUPFAM" id="SSF81296">
    <property type="entry name" value="E set domains"/>
    <property type="match status" value="1"/>
</dbReference>
<gene>
    <name evidence="2" type="ORF">HNR78_002752</name>
</gene>
<dbReference type="GO" id="GO:0016491">
    <property type="term" value="F:oxidoreductase activity"/>
    <property type="evidence" value="ECO:0007669"/>
    <property type="project" value="InterPro"/>
</dbReference>
<dbReference type="Gene3D" id="2.60.40.650">
    <property type="match status" value="1"/>
</dbReference>
<organism evidence="2 3">
    <name type="scientific">Parageobacillus toebii NBRC 107807</name>
    <dbReference type="NCBI Taxonomy" id="1223503"/>
    <lineage>
        <taxon>Bacteria</taxon>
        <taxon>Bacillati</taxon>
        <taxon>Bacillota</taxon>
        <taxon>Bacilli</taxon>
        <taxon>Bacillales</taxon>
        <taxon>Anoxybacillaceae</taxon>
        <taxon>Parageobacillus</taxon>
    </lineage>
</organism>
<dbReference type="InterPro" id="IPR005066">
    <property type="entry name" value="MoCF_OxRdtse_dimer"/>
</dbReference>
<dbReference type="Pfam" id="PF03404">
    <property type="entry name" value="Mo-co_dimer"/>
    <property type="match status" value="1"/>
</dbReference>
<dbReference type="AlphaFoldDB" id="A0AA89NPT3"/>
<evidence type="ECO:0000313" key="3">
    <source>
        <dbReference type="Proteomes" id="UP000613002"/>
    </source>
</evidence>
<sequence length="64" mass="7839">MLKRLKERYAWVQWEWRWKVHKKGEYTILAKATDSSGRTQPFTPMWNRKGYGYNAIQKVHIKIE</sequence>
<evidence type="ECO:0000259" key="1">
    <source>
        <dbReference type="Pfam" id="PF03404"/>
    </source>
</evidence>
<protein>
    <recommendedName>
        <fullName evidence="1">Moybdenum cofactor oxidoreductase dimerisation domain-containing protein</fullName>
    </recommendedName>
</protein>
<dbReference type="GO" id="GO:0030151">
    <property type="term" value="F:molybdenum ion binding"/>
    <property type="evidence" value="ECO:0007669"/>
    <property type="project" value="InterPro"/>
</dbReference>
<proteinExistence type="predicted"/>
<comment type="caution">
    <text evidence="2">The sequence shown here is derived from an EMBL/GenBank/DDBJ whole genome shotgun (WGS) entry which is preliminary data.</text>
</comment>
<feature type="domain" description="Moybdenum cofactor oxidoreductase dimerisation" evidence="1">
    <location>
        <begin position="6"/>
        <end position="63"/>
    </location>
</feature>
<accession>A0AA89NPT3</accession>
<dbReference type="EMBL" id="JACICZ010000012">
    <property type="protein sequence ID" value="MBB3869854.1"/>
    <property type="molecule type" value="Genomic_DNA"/>
</dbReference>